<comment type="caution">
    <text evidence="1">The sequence shown here is derived from an EMBL/GenBank/DDBJ whole genome shotgun (WGS) entry which is preliminary data.</text>
</comment>
<dbReference type="RefSeq" id="WP_129226354.1">
    <property type="nucleotide sequence ID" value="NZ_SDOZ01000003.1"/>
</dbReference>
<proteinExistence type="predicted"/>
<evidence type="ECO:0000313" key="2">
    <source>
        <dbReference type="Proteomes" id="UP000291269"/>
    </source>
</evidence>
<reference evidence="1 2" key="1">
    <citation type="journal article" date="2019" name="Gut">
        <title>Antibiotics-induced monodominance of a novel gut bacterial order.</title>
        <authorList>
            <person name="Hildebrand F."/>
            <person name="Moitinho-Silva L."/>
            <person name="Blasche S."/>
            <person name="Jahn M.T."/>
            <person name="Gossmann T.I."/>
            <person name="Heuerta-Cepas J."/>
            <person name="Hercog R."/>
            <person name="Luetge M."/>
            <person name="Bahram M."/>
            <person name="Pryszlak A."/>
            <person name="Alves R.J."/>
            <person name="Waszak S.M."/>
            <person name="Zhu A."/>
            <person name="Ye L."/>
            <person name="Costea P.I."/>
            <person name="Aalvink S."/>
            <person name="Belzer C."/>
            <person name="Forslund S.K."/>
            <person name="Sunagawa S."/>
            <person name="Hentschel U."/>
            <person name="Merten C."/>
            <person name="Patil K.R."/>
            <person name="Benes V."/>
            <person name="Bork P."/>
        </authorList>
    </citation>
    <scope>NUCLEOTIDE SEQUENCE [LARGE SCALE GENOMIC DNA]</scope>
    <source>
        <strain evidence="1 2">HDS1380</strain>
    </source>
</reference>
<name>A0A4Q2KA83_9FIRM</name>
<dbReference type="EMBL" id="SDOZ01000003">
    <property type="protein sequence ID" value="RXZ58145.1"/>
    <property type="molecule type" value="Genomic_DNA"/>
</dbReference>
<keyword evidence="2" id="KW-1185">Reference proteome</keyword>
<gene>
    <name evidence="1" type="ORF">ESZ91_08770</name>
</gene>
<accession>A0A4Q2KA83</accession>
<organism evidence="1 2">
    <name type="scientific">Candidatus Borkfalkia ceftriaxoniphila</name>
    <dbReference type="NCBI Taxonomy" id="2508949"/>
    <lineage>
        <taxon>Bacteria</taxon>
        <taxon>Bacillati</taxon>
        <taxon>Bacillota</taxon>
        <taxon>Clostridia</taxon>
        <taxon>Christensenellales</taxon>
        <taxon>Christensenellaceae</taxon>
        <taxon>Candidatus Borkfalkia</taxon>
    </lineage>
</organism>
<dbReference type="AlphaFoldDB" id="A0A4Q2KA83"/>
<protein>
    <submittedName>
        <fullName evidence="1">Uncharacterized protein</fullName>
    </submittedName>
</protein>
<dbReference type="Proteomes" id="UP000291269">
    <property type="component" value="Unassembled WGS sequence"/>
</dbReference>
<sequence>MEEEKDIKQFFPEAETIILLREGTEKILGETARKKVLSALESMSENAVQMPAFGVSIDELTRKDMQKGVWLRLSYAENQSCFGMDFSELAFEVVPEYMGFNLCRLYEGAYTGRCFYLDLRGGDMRALYEVLTSL</sequence>
<evidence type="ECO:0000313" key="1">
    <source>
        <dbReference type="EMBL" id="RXZ58145.1"/>
    </source>
</evidence>